<reference evidence="1" key="1">
    <citation type="submission" date="2022-03" db="EMBL/GenBank/DDBJ databases">
        <authorList>
            <person name="Martin H S."/>
        </authorList>
    </citation>
    <scope>NUCLEOTIDE SEQUENCE</scope>
</reference>
<gene>
    <name evidence="1" type="ORF">IPOD504_LOCUS8782</name>
</gene>
<dbReference type="Proteomes" id="UP000837857">
    <property type="component" value="Chromosome 21"/>
</dbReference>
<proteinExistence type="predicted"/>
<evidence type="ECO:0000313" key="1">
    <source>
        <dbReference type="EMBL" id="CAH2054783.1"/>
    </source>
</evidence>
<organism evidence="1 2">
    <name type="scientific">Iphiclides podalirius</name>
    <name type="common">scarce swallowtail</name>
    <dbReference type="NCBI Taxonomy" id="110791"/>
    <lineage>
        <taxon>Eukaryota</taxon>
        <taxon>Metazoa</taxon>
        <taxon>Ecdysozoa</taxon>
        <taxon>Arthropoda</taxon>
        <taxon>Hexapoda</taxon>
        <taxon>Insecta</taxon>
        <taxon>Pterygota</taxon>
        <taxon>Neoptera</taxon>
        <taxon>Endopterygota</taxon>
        <taxon>Lepidoptera</taxon>
        <taxon>Glossata</taxon>
        <taxon>Ditrysia</taxon>
        <taxon>Papilionoidea</taxon>
        <taxon>Papilionidae</taxon>
        <taxon>Papilioninae</taxon>
        <taxon>Iphiclides</taxon>
    </lineage>
</organism>
<dbReference type="EMBL" id="OW152833">
    <property type="protein sequence ID" value="CAH2054783.1"/>
    <property type="molecule type" value="Genomic_DNA"/>
</dbReference>
<name>A0ABN8IGN4_9NEOP</name>
<sequence length="129" mass="14639">MRQCHLFGEIVVEETRRKSKTILVVTIRFGKTEAEGRMMSHFGEPEDEENKNCRFGIIFEETVVVEVLKCTGYVKPCAMRLSHFGETEAEEKSMNLFGEAVAEEKTIAEVILTSNMNHSGEVEEGVKQH</sequence>
<protein>
    <submittedName>
        <fullName evidence="1">Uncharacterized protein</fullName>
    </submittedName>
</protein>
<accession>A0ABN8IGN4</accession>
<keyword evidence="2" id="KW-1185">Reference proteome</keyword>
<evidence type="ECO:0000313" key="2">
    <source>
        <dbReference type="Proteomes" id="UP000837857"/>
    </source>
</evidence>
<feature type="non-terminal residue" evidence="1">
    <location>
        <position position="1"/>
    </location>
</feature>